<feature type="non-terminal residue" evidence="3">
    <location>
        <position position="1"/>
    </location>
</feature>
<evidence type="ECO:0000313" key="3">
    <source>
        <dbReference type="EMBL" id="CAH9113028.1"/>
    </source>
</evidence>
<feature type="region of interest" description="Disordered" evidence="1">
    <location>
        <begin position="152"/>
        <end position="182"/>
    </location>
</feature>
<protein>
    <recommendedName>
        <fullName evidence="2">Helitron helicase-like domain-containing protein</fullName>
    </recommendedName>
</protein>
<evidence type="ECO:0000313" key="4">
    <source>
        <dbReference type="Proteomes" id="UP001152484"/>
    </source>
</evidence>
<sequence>MAICRWAGYPQLFITFTCNPKWPEILRFVEPRGLSPDDRPDILSRIFKMKLDLLIKDLKQNKMFGHVRAVVYTVEFQKRGLPHAHIVVWISQRQRNVFSSDIDKIISAEIPDENFDPAYYNAVKELMIHGPCGLMNMSSPCMDKGHCTKHFPKKNSQRTTIDKSGYPKYRRRNNGRSVEKNGHHMDNRYVIPHNRTLLLKYGAHINVEWCNQSRSVKYLFKYINKGDDRITVAFSEATDSTKPQNIDEIKMYYDCRYISACEAAWRIFSYHIHYRDV</sequence>
<evidence type="ECO:0000259" key="2">
    <source>
        <dbReference type="Pfam" id="PF14214"/>
    </source>
</evidence>
<organism evidence="3 4">
    <name type="scientific">Cuscuta europaea</name>
    <name type="common">European dodder</name>
    <dbReference type="NCBI Taxonomy" id="41803"/>
    <lineage>
        <taxon>Eukaryota</taxon>
        <taxon>Viridiplantae</taxon>
        <taxon>Streptophyta</taxon>
        <taxon>Embryophyta</taxon>
        <taxon>Tracheophyta</taxon>
        <taxon>Spermatophyta</taxon>
        <taxon>Magnoliopsida</taxon>
        <taxon>eudicotyledons</taxon>
        <taxon>Gunneridae</taxon>
        <taxon>Pentapetalae</taxon>
        <taxon>asterids</taxon>
        <taxon>lamiids</taxon>
        <taxon>Solanales</taxon>
        <taxon>Convolvulaceae</taxon>
        <taxon>Cuscuteae</taxon>
        <taxon>Cuscuta</taxon>
        <taxon>Cuscuta subgen. Cuscuta</taxon>
    </lineage>
</organism>
<dbReference type="OrthoDB" id="1900198at2759"/>
<dbReference type="EMBL" id="CAMAPE010000060">
    <property type="protein sequence ID" value="CAH9113028.1"/>
    <property type="molecule type" value="Genomic_DNA"/>
</dbReference>
<keyword evidence="4" id="KW-1185">Reference proteome</keyword>
<dbReference type="PANTHER" id="PTHR10492">
    <property type="match status" value="1"/>
</dbReference>
<name>A0A9P0ZW66_CUSEU</name>
<dbReference type="Proteomes" id="UP001152484">
    <property type="component" value="Unassembled WGS sequence"/>
</dbReference>
<dbReference type="Pfam" id="PF14214">
    <property type="entry name" value="Helitron_like_N"/>
    <property type="match status" value="1"/>
</dbReference>
<dbReference type="PANTHER" id="PTHR10492:SF74">
    <property type="entry name" value="ATP-DEPENDENT DNA HELICASE"/>
    <property type="match status" value="1"/>
</dbReference>
<evidence type="ECO:0000256" key="1">
    <source>
        <dbReference type="SAM" id="MobiDB-lite"/>
    </source>
</evidence>
<comment type="caution">
    <text evidence="3">The sequence shown here is derived from an EMBL/GenBank/DDBJ whole genome shotgun (WGS) entry which is preliminary data.</text>
</comment>
<reference evidence="3" key="1">
    <citation type="submission" date="2022-07" db="EMBL/GenBank/DDBJ databases">
        <authorList>
            <person name="Macas J."/>
            <person name="Novak P."/>
            <person name="Neumann P."/>
        </authorList>
    </citation>
    <scope>NUCLEOTIDE SEQUENCE</scope>
</reference>
<accession>A0A9P0ZW66</accession>
<dbReference type="InterPro" id="IPR025476">
    <property type="entry name" value="Helitron_helicase-like"/>
</dbReference>
<feature type="domain" description="Helitron helicase-like" evidence="2">
    <location>
        <begin position="1"/>
        <end position="88"/>
    </location>
</feature>
<proteinExistence type="predicted"/>
<gene>
    <name evidence="3" type="ORF">CEURO_LOCUS19847</name>
</gene>
<dbReference type="AlphaFoldDB" id="A0A9P0ZW66"/>